<dbReference type="Pfam" id="PF08666">
    <property type="entry name" value="SAF"/>
    <property type="match status" value="1"/>
</dbReference>
<proteinExistence type="predicted"/>
<dbReference type="RefSeq" id="WP_184453849.1">
    <property type="nucleotide sequence ID" value="NZ_JACHMK010000001.1"/>
</dbReference>
<evidence type="ECO:0000313" key="2">
    <source>
        <dbReference type="EMBL" id="MBB6335470.1"/>
    </source>
</evidence>
<keyword evidence="3" id="KW-1185">Reference proteome</keyword>
<dbReference type="AlphaFoldDB" id="A0A923E7E4"/>
<organism evidence="2 3">
    <name type="scientific">Schaalia hyovaginalis</name>
    <dbReference type="NCBI Taxonomy" id="29316"/>
    <lineage>
        <taxon>Bacteria</taxon>
        <taxon>Bacillati</taxon>
        <taxon>Actinomycetota</taxon>
        <taxon>Actinomycetes</taxon>
        <taxon>Actinomycetales</taxon>
        <taxon>Actinomycetaceae</taxon>
        <taxon>Schaalia</taxon>
    </lineage>
</organism>
<gene>
    <name evidence="2" type="ORF">HD592_002035</name>
</gene>
<dbReference type="Proteomes" id="UP000617426">
    <property type="component" value="Unassembled WGS sequence"/>
</dbReference>
<dbReference type="InterPro" id="IPR013974">
    <property type="entry name" value="SAF"/>
</dbReference>
<reference evidence="2" key="1">
    <citation type="submission" date="2020-08" db="EMBL/GenBank/DDBJ databases">
        <title>Sequencing the genomes of 1000 actinobacteria strains.</title>
        <authorList>
            <person name="Klenk H.-P."/>
        </authorList>
    </citation>
    <scope>NUCLEOTIDE SEQUENCE</scope>
    <source>
        <strain evidence="2">DSM 10695</strain>
    </source>
</reference>
<dbReference type="CDD" id="cd11614">
    <property type="entry name" value="SAF_CpaB_FlgA_like"/>
    <property type="match status" value="1"/>
</dbReference>
<sequence>MTLMRAWPKLRLILILIACLSSATALALLLRPAPGTPALVLSRDIARGEAFSASQVREVRLPPQAVPHDLIPVDAPLPSRWPGERALAGTVLSESVLAGSALGRDLRPDESLISIALDSTHIPPLEAGDHVDLWGFPETCDATSCNAQRIASSGRISSVAVDEAPAWGSAPIARIDLIVDSAHTEAVLGHAGTGTLSLTLTPLPSEPLSDQHRRTQ</sequence>
<comment type="caution">
    <text evidence="2">The sequence shown here is derived from an EMBL/GenBank/DDBJ whole genome shotgun (WGS) entry which is preliminary data.</text>
</comment>
<feature type="domain" description="SAF" evidence="1">
    <location>
        <begin position="37"/>
        <end position="74"/>
    </location>
</feature>
<evidence type="ECO:0000313" key="3">
    <source>
        <dbReference type="Proteomes" id="UP000617426"/>
    </source>
</evidence>
<protein>
    <recommendedName>
        <fullName evidence="1">SAF domain-containing protein</fullName>
    </recommendedName>
</protein>
<accession>A0A923E7E4</accession>
<name>A0A923E7E4_9ACTO</name>
<evidence type="ECO:0000259" key="1">
    <source>
        <dbReference type="Pfam" id="PF08666"/>
    </source>
</evidence>
<dbReference type="EMBL" id="JACHMK010000001">
    <property type="protein sequence ID" value="MBB6335470.1"/>
    <property type="molecule type" value="Genomic_DNA"/>
</dbReference>